<accession>A0A9Q0EVL2</accession>
<sequence>MGAPWQAGSWGEGGGVRPCVLGRGRRREAVCPGEREEARGRVSWGEGGGARPCVLGRGSRREAVCPGEREQARGCVSWGEGAGARLVFWDPGRYPRRALNDSQADLLSL</sequence>
<reference evidence="1" key="1">
    <citation type="submission" date="2022-07" db="EMBL/GenBank/DDBJ databases">
        <title>Chromosome-level genome of Muraenolepis orangiensis.</title>
        <authorList>
            <person name="Kim J."/>
        </authorList>
    </citation>
    <scope>NUCLEOTIDE SEQUENCE</scope>
    <source>
        <strain evidence="1">KU_S4_2022</strain>
        <tissue evidence="1">Muscle</tissue>
    </source>
</reference>
<evidence type="ECO:0000313" key="2">
    <source>
        <dbReference type="Proteomes" id="UP001148018"/>
    </source>
</evidence>
<name>A0A9Q0EVL2_9TELE</name>
<dbReference type="EMBL" id="JANIIK010000036">
    <property type="protein sequence ID" value="KAJ3612545.1"/>
    <property type="molecule type" value="Genomic_DNA"/>
</dbReference>
<dbReference type="AlphaFoldDB" id="A0A9Q0EVL2"/>
<protein>
    <submittedName>
        <fullName evidence="1">Uncharacterized protein</fullName>
    </submittedName>
</protein>
<organism evidence="1 2">
    <name type="scientific">Muraenolepis orangiensis</name>
    <name type="common">Patagonian moray cod</name>
    <dbReference type="NCBI Taxonomy" id="630683"/>
    <lineage>
        <taxon>Eukaryota</taxon>
        <taxon>Metazoa</taxon>
        <taxon>Chordata</taxon>
        <taxon>Craniata</taxon>
        <taxon>Vertebrata</taxon>
        <taxon>Euteleostomi</taxon>
        <taxon>Actinopterygii</taxon>
        <taxon>Neopterygii</taxon>
        <taxon>Teleostei</taxon>
        <taxon>Neoteleostei</taxon>
        <taxon>Acanthomorphata</taxon>
        <taxon>Zeiogadaria</taxon>
        <taxon>Gadariae</taxon>
        <taxon>Gadiformes</taxon>
        <taxon>Muraenolepidoidei</taxon>
        <taxon>Muraenolepididae</taxon>
        <taxon>Muraenolepis</taxon>
    </lineage>
</organism>
<comment type="caution">
    <text evidence="1">The sequence shown here is derived from an EMBL/GenBank/DDBJ whole genome shotgun (WGS) entry which is preliminary data.</text>
</comment>
<evidence type="ECO:0000313" key="1">
    <source>
        <dbReference type="EMBL" id="KAJ3612545.1"/>
    </source>
</evidence>
<gene>
    <name evidence="1" type="ORF">NHX12_020816</name>
</gene>
<keyword evidence="2" id="KW-1185">Reference proteome</keyword>
<dbReference type="Proteomes" id="UP001148018">
    <property type="component" value="Unassembled WGS sequence"/>
</dbReference>
<proteinExistence type="predicted"/>